<keyword evidence="6" id="KW-0328">Glycosyltransferase</keyword>
<evidence type="ECO:0000256" key="11">
    <source>
        <dbReference type="ARBA" id="ARBA00023136"/>
    </source>
</evidence>
<evidence type="ECO:0000256" key="3">
    <source>
        <dbReference type="ARBA" id="ARBA00008055"/>
    </source>
</evidence>
<evidence type="ECO:0000256" key="14">
    <source>
        <dbReference type="ARBA" id="ARBA00023244"/>
    </source>
</evidence>
<evidence type="ECO:0000256" key="6">
    <source>
        <dbReference type="ARBA" id="ARBA00022676"/>
    </source>
</evidence>
<evidence type="ECO:0000256" key="15">
    <source>
        <dbReference type="ARBA" id="ARBA00023316"/>
    </source>
</evidence>
<dbReference type="InterPro" id="IPR013785">
    <property type="entry name" value="Aldolase_TIM"/>
</dbReference>
<accession>A0A445CRI3</accession>
<keyword evidence="7" id="KW-0808">Transferase</keyword>
<dbReference type="GO" id="GO:0071555">
    <property type="term" value="P:cell wall organization"/>
    <property type="evidence" value="ECO:0007669"/>
    <property type="project" value="UniProtKB-KW"/>
</dbReference>
<keyword evidence="15" id="KW-0961">Cell wall biogenesis/degradation</keyword>
<keyword evidence="5" id="KW-0021">Allosteric enzyme</keyword>
<dbReference type="GO" id="GO:0012505">
    <property type="term" value="C:endomembrane system"/>
    <property type="evidence" value="ECO:0007669"/>
    <property type="project" value="UniProtKB-SubCell"/>
</dbReference>
<feature type="binding site" evidence="19">
    <location>
        <position position="297"/>
    </location>
    <ligand>
        <name>UDP-alpha-D-glucose</name>
        <dbReference type="ChEBI" id="CHEBI:58885"/>
    </ligand>
</feature>
<evidence type="ECO:0000256" key="1">
    <source>
        <dbReference type="ARBA" id="ARBA00004308"/>
    </source>
</evidence>
<evidence type="ECO:0000256" key="17">
    <source>
        <dbReference type="ARBA" id="ARBA00032837"/>
    </source>
</evidence>
<evidence type="ECO:0000256" key="4">
    <source>
        <dbReference type="ARBA" id="ARBA00012053"/>
    </source>
</evidence>
<dbReference type="Gene3D" id="3.20.20.70">
    <property type="entry name" value="Aldolase class I"/>
    <property type="match status" value="1"/>
</dbReference>
<dbReference type="STRING" id="3818.A0A445CRI3"/>
<feature type="binding site" evidence="19">
    <location>
        <position position="326"/>
    </location>
    <ligand>
        <name>UDP-alpha-D-glucose</name>
        <dbReference type="ChEBI" id="CHEBI:58885"/>
    </ligand>
</feature>
<keyword evidence="21" id="KW-1185">Reference proteome</keyword>
<keyword evidence="9" id="KW-1133">Transmembrane helix</keyword>
<dbReference type="EMBL" id="SDMP01000006">
    <property type="protein sequence ID" value="RYR53527.1"/>
    <property type="molecule type" value="Genomic_DNA"/>
</dbReference>
<comment type="subcellular location">
    <subcellularLocation>
        <location evidence="1">Endomembrane system</location>
    </subcellularLocation>
</comment>
<dbReference type="AlphaFoldDB" id="A0A445CRI3"/>
<dbReference type="Proteomes" id="UP000289738">
    <property type="component" value="Chromosome A06"/>
</dbReference>
<sequence>MPKPLRARESSSFVADVTRKHRWISANNEVTYFGSSFEVSILVLNVIIDTNFSTLEDFKGLLCPLHLFAVRASDSHNGNHAGLLHKLGLSDTKCEATVVAGNVPEAPPVPPKLASPVGTLVVPSLASLTQPEDAGTEGSFSKDDNITCEFVYPLFIHEGEEDTLIGAMPGCYRLRWRHGLVQEVAKAWDVGVNSVVLFPKIPDALKIAQYLRKLVRVLVHFHLDCDPQLQMEPRIYHYPPSPSPSTLSAVCFQFHHYSHYAAHMIIMYEPSLIWCGFREDELPTVDLFVATADPVIEPPIITANTVLSLLALDYPSNKQACYVSDDGCSLLTFYALVEGAKFAKLWDIYDNLSRKIEDVTTKAIPFPRQFHSHLMENMLLS</sequence>
<dbReference type="InterPro" id="IPR005150">
    <property type="entry name" value="Cellulose_synth"/>
</dbReference>
<evidence type="ECO:0000256" key="2">
    <source>
        <dbReference type="ARBA" id="ARBA00004694"/>
    </source>
</evidence>
<comment type="caution">
    <text evidence="20">The sequence shown here is derived from an EMBL/GenBank/DDBJ whole genome shotgun (WGS) entry which is preliminary data.</text>
</comment>
<dbReference type="GO" id="GO:0030244">
    <property type="term" value="P:cellulose biosynthetic process"/>
    <property type="evidence" value="ECO:0007669"/>
    <property type="project" value="InterPro"/>
</dbReference>
<dbReference type="Pfam" id="PF00490">
    <property type="entry name" value="ALAD"/>
    <property type="match status" value="1"/>
</dbReference>
<name>A0A445CRI3_ARAHY</name>
<evidence type="ECO:0000256" key="18">
    <source>
        <dbReference type="ARBA" id="ARBA00047651"/>
    </source>
</evidence>
<dbReference type="GO" id="GO:0004655">
    <property type="term" value="F:porphobilinogen synthase activity"/>
    <property type="evidence" value="ECO:0007669"/>
    <property type="project" value="UniProtKB-EC"/>
</dbReference>
<dbReference type="PANTHER" id="PTHR13301">
    <property type="entry name" value="X-BOX TRANSCRIPTION FACTOR-RELATED"/>
    <property type="match status" value="1"/>
</dbReference>
<evidence type="ECO:0000313" key="20">
    <source>
        <dbReference type="EMBL" id="RYR53527.1"/>
    </source>
</evidence>
<evidence type="ECO:0000256" key="7">
    <source>
        <dbReference type="ARBA" id="ARBA00022679"/>
    </source>
</evidence>
<evidence type="ECO:0000256" key="10">
    <source>
        <dbReference type="ARBA" id="ARBA00023133"/>
    </source>
</evidence>
<dbReference type="GO" id="GO:0016020">
    <property type="term" value="C:membrane"/>
    <property type="evidence" value="ECO:0007669"/>
    <property type="project" value="InterPro"/>
</dbReference>
<dbReference type="UniPathway" id="UPA00251">
    <property type="reaction ID" value="UER00318"/>
</dbReference>
<evidence type="ECO:0000256" key="9">
    <source>
        <dbReference type="ARBA" id="ARBA00022989"/>
    </source>
</evidence>
<evidence type="ECO:0000256" key="8">
    <source>
        <dbReference type="ARBA" id="ARBA00022692"/>
    </source>
</evidence>
<dbReference type="InterPro" id="IPR001731">
    <property type="entry name" value="ALAD"/>
</dbReference>
<evidence type="ECO:0000256" key="5">
    <source>
        <dbReference type="ARBA" id="ARBA00022533"/>
    </source>
</evidence>
<gene>
    <name evidence="20" type="ORF">Ahy_A06g028691</name>
</gene>
<dbReference type="GO" id="GO:0016760">
    <property type="term" value="F:cellulose synthase (UDP-forming) activity"/>
    <property type="evidence" value="ECO:0007669"/>
    <property type="project" value="InterPro"/>
</dbReference>
<keyword evidence="13" id="KW-0456">Lyase</keyword>
<proteinExistence type="inferred from homology"/>
<evidence type="ECO:0000313" key="21">
    <source>
        <dbReference type="Proteomes" id="UP000289738"/>
    </source>
</evidence>
<dbReference type="GO" id="GO:0006782">
    <property type="term" value="P:protoporphyrinogen IX biosynthetic process"/>
    <property type="evidence" value="ECO:0007669"/>
    <property type="project" value="UniProtKB-UniPathway"/>
</dbReference>
<keyword evidence="10" id="KW-0350">Heme biosynthesis</keyword>
<organism evidence="20 21">
    <name type="scientific">Arachis hypogaea</name>
    <name type="common">Peanut</name>
    <dbReference type="NCBI Taxonomy" id="3818"/>
    <lineage>
        <taxon>Eukaryota</taxon>
        <taxon>Viridiplantae</taxon>
        <taxon>Streptophyta</taxon>
        <taxon>Embryophyta</taxon>
        <taxon>Tracheophyta</taxon>
        <taxon>Spermatophyta</taxon>
        <taxon>Magnoliopsida</taxon>
        <taxon>eudicotyledons</taxon>
        <taxon>Gunneridae</taxon>
        <taxon>Pentapetalae</taxon>
        <taxon>rosids</taxon>
        <taxon>fabids</taxon>
        <taxon>Fabales</taxon>
        <taxon>Fabaceae</taxon>
        <taxon>Papilionoideae</taxon>
        <taxon>50 kb inversion clade</taxon>
        <taxon>dalbergioids sensu lato</taxon>
        <taxon>Dalbergieae</taxon>
        <taxon>Pterocarpus clade</taxon>
        <taxon>Arachis</taxon>
    </lineage>
</organism>
<dbReference type="SUPFAM" id="SSF51569">
    <property type="entry name" value="Aldolase"/>
    <property type="match status" value="1"/>
</dbReference>
<dbReference type="EC" id="4.2.1.24" evidence="4"/>
<comment type="pathway">
    <text evidence="2">Porphyrin-containing compound metabolism; protoporphyrin-IX biosynthesis; coproporphyrinogen-III from 5-aminolevulinate: step 1/4.</text>
</comment>
<comment type="function">
    <text evidence="16">Catalyzes an early step in the biosynthesis of tetrapyrroles. Binds two molecules of 5-aminolevulinate per subunit, each at a distinct site, and catalyzes their condensation to form porphobilinogen.</text>
</comment>
<evidence type="ECO:0000256" key="16">
    <source>
        <dbReference type="ARBA" id="ARBA00025628"/>
    </source>
</evidence>
<protein>
    <recommendedName>
        <fullName evidence="4">porphobilinogen synthase</fullName>
        <ecNumber evidence="4">4.2.1.24</ecNumber>
    </recommendedName>
    <alternativeName>
        <fullName evidence="17">Porphobilinogen synthase</fullName>
    </alternativeName>
</protein>
<evidence type="ECO:0000256" key="12">
    <source>
        <dbReference type="ARBA" id="ARBA00023171"/>
    </source>
</evidence>
<evidence type="ECO:0000256" key="13">
    <source>
        <dbReference type="ARBA" id="ARBA00023239"/>
    </source>
</evidence>
<dbReference type="GO" id="GO:0015995">
    <property type="term" value="P:chlorophyll biosynthetic process"/>
    <property type="evidence" value="ECO:0007669"/>
    <property type="project" value="UniProtKB-KW"/>
</dbReference>
<keyword evidence="8" id="KW-0812">Transmembrane</keyword>
<comment type="catalytic activity">
    <reaction evidence="18">
        <text>2 5-aminolevulinate = porphobilinogen + 2 H2O + H(+)</text>
        <dbReference type="Rhea" id="RHEA:24064"/>
        <dbReference type="ChEBI" id="CHEBI:15377"/>
        <dbReference type="ChEBI" id="CHEBI:15378"/>
        <dbReference type="ChEBI" id="CHEBI:58126"/>
        <dbReference type="ChEBI" id="CHEBI:356416"/>
        <dbReference type="EC" id="4.2.1.24"/>
    </reaction>
</comment>
<dbReference type="GO" id="GO:0046872">
    <property type="term" value="F:metal ion binding"/>
    <property type="evidence" value="ECO:0007669"/>
    <property type="project" value="InterPro"/>
</dbReference>
<evidence type="ECO:0000256" key="19">
    <source>
        <dbReference type="PIRSR" id="PIRSR605150-2"/>
    </source>
</evidence>
<keyword evidence="11" id="KW-0472">Membrane</keyword>
<keyword evidence="14" id="KW-0627">Porphyrin biosynthesis</keyword>
<comment type="similarity">
    <text evidence="3">Belongs to the ALAD family.</text>
</comment>
<reference evidence="20 21" key="1">
    <citation type="submission" date="2019-01" db="EMBL/GenBank/DDBJ databases">
        <title>Sequencing of cultivated peanut Arachis hypogaea provides insights into genome evolution and oil improvement.</title>
        <authorList>
            <person name="Chen X."/>
        </authorList>
    </citation>
    <scope>NUCLEOTIDE SEQUENCE [LARGE SCALE GENOMIC DNA]</scope>
    <source>
        <strain evidence="21">cv. Fuhuasheng</strain>
        <tissue evidence="20">Leaves</tissue>
    </source>
</reference>
<keyword evidence="12" id="KW-0149">Chlorophyll biosynthesis</keyword>
<dbReference type="Pfam" id="PF03552">
    <property type="entry name" value="Cellulose_synt"/>
    <property type="match status" value="1"/>
</dbReference>